<sequence length="355" mass="37128">MGVARRALLGGIAGATTLLATGKDAKAAPPVLDRDLAAVVAAGAVSALAETRSGAAARRAAAGTVTIDGHRPAPAHGRFRAGSVIKPFVAVVVLQLADEGRLRLDDTVEKWLPGLVPGGRDITVEHLLRHTGGLADYTAVVLPDTETFLRNRFRTYTPRELVVLGVTRPPTFPPGEGQAYSNTGYILLGMIIERAARRGHAREIERRILRPLGLRDTFLPGTATRVPGPHAHVYALAADGTPVDVTEMNPTMQGAAGELISTTADLNTFMGALVAGRLVDTTRMFDARGTGYGLGIEIADLPYGRVIGHGGGGPGFQGVTFSSVDGRRQVSAYASTGGRDVSGALYLLMDRALAA</sequence>
<protein>
    <submittedName>
        <fullName evidence="2">D-alanyl-D-alanine carboxypeptidase</fullName>
        <ecNumber evidence="2">3.4.16.4</ecNumber>
    </submittedName>
</protein>
<dbReference type="InterPro" id="IPR001466">
    <property type="entry name" value="Beta-lactam-related"/>
</dbReference>
<dbReference type="AlphaFoldDB" id="A0A841FXC6"/>
<dbReference type="InterPro" id="IPR012338">
    <property type="entry name" value="Beta-lactam/transpept-like"/>
</dbReference>
<comment type="caution">
    <text evidence="2">The sequence shown here is derived from an EMBL/GenBank/DDBJ whole genome shotgun (WGS) entry which is preliminary data.</text>
</comment>
<dbReference type="GO" id="GO:0009002">
    <property type="term" value="F:serine-type D-Ala-D-Ala carboxypeptidase activity"/>
    <property type="evidence" value="ECO:0007669"/>
    <property type="project" value="UniProtKB-EC"/>
</dbReference>
<name>A0A841FXC6_9ACTN</name>
<dbReference type="PANTHER" id="PTHR46825">
    <property type="entry name" value="D-ALANYL-D-ALANINE-CARBOXYPEPTIDASE/ENDOPEPTIDASE AMPH"/>
    <property type="match status" value="1"/>
</dbReference>
<keyword evidence="2" id="KW-0121">Carboxypeptidase</keyword>
<proteinExistence type="predicted"/>
<dbReference type="Pfam" id="PF00144">
    <property type="entry name" value="Beta-lactamase"/>
    <property type="match status" value="1"/>
</dbReference>
<dbReference type="InterPro" id="IPR050491">
    <property type="entry name" value="AmpC-like"/>
</dbReference>
<dbReference type="SUPFAM" id="SSF56601">
    <property type="entry name" value="beta-lactamase/transpeptidase-like"/>
    <property type="match status" value="1"/>
</dbReference>
<evidence type="ECO:0000259" key="1">
    <source>
        <dbReference type="Pfam" id="PF00144"/>
    </source>
</evidence>
<keyword evidence="3" id="KW-1185">Reference proteome</keyword>
<dbReference type="EC" id="3.4.16.4" evidence="2"/>
<dbReference type="PANTHER" id="PTHR46825:SF7">
    <property type="entry name" value="D-ALANYL-D-ALANINE CARBOXYPEPTIDASE"/>
    <property type="match status" value="1"/>
</dbReference>
<dbReference type="EMBL" id="JACHGT010000016">
    <property type="protein sequence ID" value="MBB6038388.1"/>
    <property type="molecule type" value="Genomic_DNA"/>
</dbReference>
<keyword evidence="2" id="KW-0645">Protease</keyword>
<dbReference type="Gene3D" id="3.40.710.10">
    <property type="entry name" value="DD-peptidase/beta-lactamase superfamily"/>
    <property type="match status" value="1"/>
</dbReference>
<keyword evidence="2" id="KW-0378">Hydrolase</keyword>
<evidence type="ECO:0000313" key="2">
    <source>
        <dbReference type="EMBL" id="MBB6038388.1"/>
    </source>
</evidence>
<dbReference type="Proteomes" id="UP000548476">
    <property type="component" value="Unassembled WGS sequence"/>
</dbReference>
<reference evidence="2 3" key="1">
    <citation type="submission" date="2020-08" db="EMBL/GenBank/DDBJ databases">
        <title>Genomic Encyclopedia of Type Strains, Phase IV (KMG-IV): sequencing the most valuable type-strain genomes for metagenomic binning, comparative biology and taxonomic classification.</title>
        <authorList>
            <person name="Goeker M."/>
        </authorList>
    </citation>
    <scope>NUCLEOTIDE SEQUENCE [LARGE SCALE GENOMIC DNA]</scope>
    <source>
        <strain evidence="2 3">YIM 65646</strain>
    </source>
</reference>
<organism evidence="2 3">
    <name type="scientific">Phytomonospora endophytica</name>
    <dbReference type="NCBI Taxonomy" id="714109"/>
    <lineage>
        <taxon>Bacteria</taxon>
        <taxon>Bacillati</taxon>
        <taxon>Actinomycetota</taxon>
        <taxon>Actinomycetes</taxon>
        <taxon>Micromonosporales</taxon>
        <taxon>Micromonosporaceae</taxon>
        <taxon>Phytomonospora</taxon>
    </lineage>
</organism>
<evidence type="ECO:0000313" key="3">
    <source>
        <dbReference type="Proteomes" id="UP000548476"/>
    </source>
</evidence>
<accession>A0A841FXC6</accession>
<gene>
    <name evidence="2" type="ORF">HNR73_006271</name>
</gene>
<feature type="domain" description="Beta-lactamase-related" evidence="1">
    <location>
        <begin position="47"/>
        <end position="321"/>
    </location>
</feature>
<dbReference type="RefSeq" id="WP_184791185.1">
    <property type="nucleotide sequence ID" value="NZ_BONT01000009.1"/>
</dbReference>